<dbReference type="Proteomes" id="UP000680714">
    <property type="component" value="Unassembled WGS sequence"/>
</dbReference>
<evidence type="ECO:0000256" key="2">
    <source>
        <dbReference type="ARBA" id="ARBA00022737"/>
    </source>
</evidence>
<keyword evidence="6" id="KW-1185">Reference proteome</keyword>
<protein>
    <recommendedName>
        <fullName evidence="3">Sulfurtransferase</fullName>
    </recommendedName>
</protein>
<dbReference type="CDD" id="cd01449">
    <property type="entry name" value="TST_Repeat_2"/>
    <property type="match status" value="1"/>
</dbReference>
<feature type="domain" description="Rhodanese" evidence="4">
    <location>
        <begin position="168"/>
        <end position="283"/>
    </location>
</feature>
<accession>A0ABS5ICJ9</accession>
<dbReference type="SMART" id="SM00450">
    <property type="entry name" value="RHOD"/>
    <property type="match status" value="2"/>
</dbReference>
<dbReference type="InterPro" id="IPR001307">
    <property type="entry name" value="Thiosulphate_STrfase_CS"/>
</dbReference>
<evidence type="ECO:0000259" key="4">
    <source>
        <dbReference type="PROSITE" id="PS50206"/>
    </source>
</evidence>
<keyword evidence="1 3" id="KW-0808">Transferase</keyword>
<dbReference type="CDD" id="cd01448">
    <property type="entry name" value="TST_Repeat_1"/>
    <property type="match status" value="1"/>
</dbReference>
<evidence type="ECO:0000313" key="5">
    <source>
        <dbReference type="EMBL" id="MBR9972148.1"/>
    </source>
</evidence>
<evidence type="ECO:0000313" key="6">
    <source>
        <dbReference type="Proteomes" id="UP000680714"/>
    </source>
</evidence>
<keyword evidence="2" id="KW-0677">Repeat</keyword>
<dbReference type="InterPro" id="IPR036873">
    <property type="entry name" value="Rhodanese-like_dom_sf"/>
</dbReference>
<dbReference type="GO" id="GO:0016784">
    <property type="term" value="F:3-mercaptopyruvate sulfurtransferase activity"/>
    <property type="evidence" value="ECO:0007669"/>
    <property type="project" value="UniProtKB-EC"/>
</dbReference>
<dbReference type="Gene3D" id="3.40.250.10">
    <property type="entry name" value="Rhodanese-like domain"/>
    <property type="match status" value="2"/>
</dbReference>
<dbReference type="EMBL" id="JAGTUF010000008">
    <property type="protein sequence ID" value="MBR9972148.1"/>
    <property type="molecule type" value="Genomic_DNA"/>
</dbReference>
<dbReference type="Pfam" id="PF00581">
    <property type="entry name" value="Rhodanese"/>
    <property type="match status" value="2"/>
</dbReference>
<dbReference type="PROSITE" id="PS00683">
    <property type="entry name" value="RHODANESE_2"/>
    <property type="match status" value="1"/>
</dbReference>
<dbReference type="SUPFAM" id="SSF52821">
    <property type="entry name" value="Rhodanese/Cell cycle control phosphatase"/>
    <property type="match status" value="2"/>
</dbReference>
<dbReference type="InterPro" id="IPR045078">
    <property type="entry name" value="TST/MPST-like"/>
</dbReference>
<feature type="domain" description="Rhodanese" evidence="4">
    <location>
        <begin position="20"/>
        <end position="138"/>
    </location>
</feature>
<dbReference type="RefSeq" id="WP_211548613.1">
    <property type="nucleotide sequence ID" value="NZ_JAGTUF010000008.1"/>
</dbReference>
<gene>
    <name evidence="5" type="primary">sseA</name>
    <name evidence="5" type="ORF">KEC16_10535</name>
</gene>
<dbReference type="PROSITE" id="PS50206">
    <property type="entry name" value="RHODANESE_3"/>
    <property type="match status" value="2"/>
</dbReference>
<organism evidence="5 6">
    <name type="scientific">Magnetospirillum sulfuroxidans</name>
    <dbReference type="NCBI Taxonomy" id="611300"/>
    <lineage>
        <taxon>Bacteria</taxon>
        <taxon>Pseudomonadati</taxon>
        <taxon>Pseudomonadota</taxon>
        <taxon>Alphaproteobacteria</taxon>
        <taxon>Rhodospirillales</taxon>
        <taxon>Rhodospirillaceae</taxon>
        <taxon>Magnetospirillum</taxon>
    </lineage>
</organism>
<dbReference type="PROSITE" id="PS00380">
    <property type="entry name" value="RHODANESE_1"/>
    <property type="match status" value="1"/>
</dbReference>
<sequence>MNYVNPDALVSTQWLADHLKAPDVRIVDASWYPPSANRNGREEYDAEHIPGAVFFDIDDVADSGASLPHMLPAPEKFASKVRKMGLGNGNKVVIYDSTGFGSAAARVWWMFRVFGHRDVCVLDGGLPKWLREQRATEDLPPIPRDRHFIPHVNQTLVRDYDHMLANVDSKREQIVDARATGRFQGVDGEPWPVKQVGHMPGALNVPVQSLIDERERTMKPASELQAIFAEAGIDMSKPITTTCGSGVTACVVALGLYLMGHKDVAVYDGSWSEWGNKDGAPVEAG</sequence>
<dbReference type="PANTHER" id="PTHR11364">
    <property type="entry name" value="THIOSULFATE SULFERTANSFERASE"/>
    <property type="match status" value="1"/>
</dbReference>
<dbReference type="InterPro" id="IPR001763">
    <property type="entry name" value="Rhodanese-like_dom"/>
</dbReference>
<proteinExistence type="predicted"/>
<comment type="caution">
    <text evidence="5">The sequence shown here is derived from an EMBL/GenBank/DDBJ whole genome shotgun (WGS) entry which is preliminary data.</text>
</comment>
<evidence type="ECO:0000256" key="3">
    <source>
        <dbReference type="RuleBase" id="RU000507"/>
    </source>
</evidence>
<dbReference type="NCBIfam" id="NF008557">
    <property type="entry name" value="PRK11493.1"/>
    <property type="match status" value="1"/>
</dbReference>
<reference evidence="5 6" key="1">
    <citation type="submission" date="2021-04" db="EMBL/GenBank/DDBJ databases">
        <title>Magnetospirillum sulfuroxidans sp. nov., a facultative chemolithoautotrophic sulfur-oxidizing alphaproteobacterium isolated from freshwater sediment and proposals for Paramagetospirillum gen. nov., and Magnetospirillaceae fam. nov.</title>
        <authorList>
            <person name="Koziaeva V."/>
            <person name="Geelhoed J.S."/>
            <person name="Sorokin D.Y."/>
            <person name="Grouzdev D.S."/>
        </authorList>
    </citation>
    <scope>NUCLEOTIDE SEQUENCE [LARGE SCALE GENOMIC DNA]</scope>
    <source>
        <strain evidence="5 6">J10</strain>
    </source>
</reference>
<name>A0ABS5ICJ9_9PROT</name>
<evidence type="ECO:0000256" key="1">
    <source>
        <dbReference type="ARBA" id="ARBA00022679"/>
    </source>
</evidence>
<dbReference type="PANTHER" id="PTHR11364:SF27">
    <property type="entry name" value="SULFURTRANSFERASE"/>
    <property type="match status" value="1"/>
</dbReference>